<dbReference type="InterPro" id="IPR008271">
    <property type="entry name" value="Ser/Thr_kinase_AS"/>
</dbReference>
<dbReference type="KEGG" id="pgri:PgNI_10903"/>
<dbReference type="SUPFAM" id="SSF56112">
    <property type="entry name" value="Protein kinase-like (PK-like)"/>
    <property type="match status" value="1"/>
</dbReference>
<dbReference type="GO" id="GO:0051094">
    <property type="term" value="P:positive regulation of developmental process"/>
    <property type="evidence" value="ECO:0007669"/>
    <property type="project" value="UniProtKB-ARBA"/>
</dbReference>
<dbReference type="InterPro" id="IPR000719">
    <property type="entry name" value="Prot_kinase_dom"/>
</dbReference>
<evidence type="ECO:0000256" key="1">
    <source>
        <dbReference type="SAM" id="MobiDB-lite"/>
    </source>
</evidence>
<feature type="domain" description="Protein kinase" evidence="2">
    <location>
        <begin position="1"/>
        <end position="344"/>
    </location>
</feature>
<organism evidence="3 4">
    <name type="scientific">Pyricularia grisea</name>
    <name type="common">Crabgrass-specific blast fungus</name>
    <name type="synonym">Magnaporthe grisea</name>
    <dbReference type="NCBI Taxonomy" id="148305"/>
    <lineage>
        <taxon>Eukaryota</taxon>
        <taxon>Fungi</taxon>
        <taxon>Dikarya</taxon>
        <taxon>Ascomycota</taxon>
        <taxon>Pezizomycotina</taxon>
        <taxon>Sordariomycetes</taxon>
        <taxon>Sordariomycetidae</taxon>
        <taxon>Magnaporthales</taxon>
        <taxon>Pyriculariaceae</taxon>
        <taxon>Pyricularia</taxon>
    </lineage>
</organism>
<feature type="compositionally biased region" description="Polar residues" evidence="1">
    <location>
        <begin position="263"/>
        <end position="277"/>
    </location>
</feature>
<reference evidence="4" key="3">
    <citation type="submission" date="2025-08" db="UniProtKB">
        <authorList>
            <consortium name="RefSeq"/>
        </authorList>
    </citation>
    <scope>IDENTIFICATION</scope>
    <source>
        <strain evidence="4">NI907</strain>
    </source>
</reference>
<feature type="region of interest" description="Disordered" evidence="1">
    <location>
        <begin position="263"/>
        <end position="290"/>
    </location>
</feature>
<dbReference type="PROSITE" id="PS00108">
    <property type="entry name" value="PROTEIN_KINASE_ST"/>
    <property type="match status" value="1"/>
</dbReference>
<sequence>MCTQSIPYAVAVKVFRSRDVDAEIENLMCLKKLTNNLGSKHQSSLHHTILRFGDPESPLVIFLFASLGNLLQFLEVGDGNETFAKLDFSERFPSTSQAGRTLCKKLLLNLFRQCLTLSGALRFVHGTIEHEDKVYLLAHLDLKPDNIIISAGGLARTWKLAEFWYLCHKMPVRACQQSWEYRYGSDSGRWWRRRLLEQKTGKKYVCLSAARAMFGHLAPSPHKFSLLRWEGETSVESFKDLRCDLDPETGSQTIDDYFYSRISQPQPDRGQSISNIQKLRARTPRDDRGRYSAGATYSDHFMVRKGMNEVVSSEPDCKPCISQALQVDPERRSSAKDLFDQLRLILYLPPFHRPLPSLKTGQISMRGVAV</sequence>
<accession>A0A6P8AXL2</accession>
<dbReference type="GO" id="GO:0005524">
    <property type="term" value="F:ATP binding"/>
    <property type="evidence" value="ECO:0007669"/>
    <property type="project" value="InterPro"/>
</dbReference>
<dbReference type="GO" id="GO:0004672">
    <property type="term" value="F:protein kinase activity"/>
    <property type="evidence" value="ECO:0007669"/>
    <property type="project" value="InterPro"/>
</dbReference>
<proteinExistence type="predicted"/>
<name>A0A6P8AXL2_PYRGI</name>
<protein>
    <recommendedName>
        <fullName evidence="2">Protein kinase domain-containing protein</fullName>
    </recommendedName>
</protein>
<dbReference type="AlphaFoldDB" id="A0A6P8AXL2"/>
<gene>
    <name evidence="4" type="ORF">PgNI_10903</name>
</gene>
<keyword evidence="3" id="KW-1185">Reference proteome</keyword>
<reference evidence="4" key="2">
    <citation type="submission" date="2019-10" db="EMBL/GenBank/DDBJ databases">
        <authorList>
            <consortium name="NCBI Genome Project"/>
        </authorList>
    </citation>
    <scope>NUCLEOTIDE SEQUENCE</scope>
    <source>
        <strain evidence="4">NI907</strain>
    </source>
</reference>
<dbReference type="InterPro" id="IPR011009">
    <property type="entry name" value="Kinase-like_dom_sf"/>
</dbReference>
<dbReference type="PROSITE" id="PS50011">
    <property type="entry name" value="PROTEIN_KINASE_DOM"/>
    <property type="match status" value="1"/>
</dbReference>
<dbReference type="GeneID" id="41965782"/>
<dbReference type="Proteomes" id="UP000515153">
    <property type="component" value="Chromosome VII"/>
</dbReference>
<evidence type="ECO:0000313" key="4">
    <source>
        <dbReference type="RefSeq" id="XP_030979663.1"/>
    </source>
</evidence>
<evidence type="ECO:0000259" key="2">
    <source>
        <dbReference type="PROSITE" id="PS50011"/>
    </source>
</evidence>
<evidence type="ECO:0000313" key="3">
    <source>
        <dbReference type="Proteomes" id="UP000515153"/>
    </source>
</evidence>
<dbReference type="RefSeq" id="XP_030979663.1">
    <property type="nucleotide sequence ID" value="XM_031130877.1"/>
</dbReference>
<dbReference type="Gene3D" id="1.10.510.10">
    <property type="entry name" value="Transferase(Phosphotransferase) domain 1"/>
    <property type="match status" value="1"/>
</dbReference>
<reference evidence="3 4" key="1">
    <citation type="journal article" date="2019" name="Mol. Biol. Evol.">
        <title>Blast fungal genomes show frequent chromosomal changes, gene gains and losses, and effector gene turnover.</title>
        <authorList>
            <person name="Gomez Luciano L.B."/>
            <person name="Jason Tsai I."/>
            <person name="Chuma I."/>
            <person name="Tosa Y."/>
            <person name="Chen Y.H."/>
            <person name="Li J.Y."/>
            <person name="Li M.Y."/>
            <person name="Jade Lu M.Y."/>
            <person name="Nakayashiki H."/>
            <person name="Li W.H."/>
        </authorList>
    </citation>
    <scope>NUCLEOTIDE SEQUENCE [LARGE SCALE GENOMIC DNA]</scope>
    <source>
        <strain evidence="3 4">NI907</strain>
    </source>
</reference>